<organism evidence="3 4">
    <name type="scientific">Parnassius mnemosyne</name>
    <name type="common">clouded apollo</name>
    <dbReference type="NCBI Taxonomy" id="213953"/>
    <lineage>
        <taxon>Eukaryota</taxon>
        <taxon>Metazoa</taxon>
        <taxon>Ecdysozoa</taxon>
        <taxon>Arthropoda</taxon>
        <taxon>Hexapoda</taxon>
        <taxon>Insecta</taxon>
        <taxon>Pterygota</taxon>
        <taxon>Neoptera</taxon>
        <taxon>Endopterygota</taxon>
        <taxon>Lepidoptera</taxon>
        <taxon>Glossata</taxon>
        <taxon>Ditrysia</taxon>
        <taxon>Papilionoidea</taxon>
        <taxon>Papilionidae</taxon>
        <taxon>Parnassiinae</taxon>
        <taxon>Parnassini</taxon>
        <taxon>Parnassius</taxon>
        <taxon>Driopa</taxon>
    </lineage>
</organism>
<protein>
    <submittedName>
        <fullName evidence="3">Uncharacterized protein</fullName>
    </submittedName>
</protein>
<evidence type="ECO:0000313" key="4">
    <source>
        <dbReference type="Proteomes" id="UP001314205"/>
    </source>
</evidence>
<comment type="caution">
    <text evidence="3">The sequence shown here is derived from an EMBL/GenBank/DDBJ whole genome shotgun (WGS) entry which is preliminary data.</text>
</comment>
<feature type="coiled-coil region" evidence="1">
    <location>
        <begin position="57"/>
        <end position="91"/>
    </location>
</feature>
<feature type="region of interest" description="Disordered" evidence="2">
    <location>
        <begin position="179"/>
        <end position="221"/>
    </location>
</feature>
<sequence>MTSEVSTCVNEYPTVECGNVTPMSYVNTQRRIQRRFSLEEMDADFDFVLLNELRQFRSEMTSRLESQANAIKNLQDQFSQTKADLEHLIKLMTVVEEKVESKLSQNISPQIINKDSINPPCTLANIVRQATSTNTLLKKRTNSRHISYTQNMNSDEATKLTQHTAQVKLISTPMITESISTDSNNKEDHQQAGWKTQKAGGADTLSMRSSRSAPALAGPSHRKSFQHLDEFQLTYVPSPRYHWHGAL</sequence>
<proteinExistence type="predicted"/>
<accession>A0AAV1LTY0</accession>
<dbReference type="AlphaFoldDB" id="A0AAV1LTY0"/>
<keyword evidence="1" id="KW-0175">Coiled coil</keyword>
<keyword evidence="4" id="KW-1185">Reference proteome</keyword>
<evidence type="ECO:0000256" key="2">
    <source>
        <dbReference type="SAM" id="MobiDB-lite"/>
    </source>
</evidence>
<evidence type="ECO:0000313" key="3">
    <source>
        <dbReference type="EMBL" id="CAK1598880.1"/>
    </source>
</evidence>
<gene>
    <name evidence="3" type="ORF">PARMNEM_LOCUS17822</name>
</gene>
<dbReference type="Proteomes" id="UP001314205">
    <property type="component" value="Unassembled WGS sequence"/>
</dbReference>
<name>A0AAV1LTY0_9NEOP</name>
<dbReference type="EMBL" id="CAVLGL010000104">
    <property type="protein sequence ID" value="CAK1598880.1"/>
    <property type="molecule type" value="Genomic_DNA"/>
</dbReference>
<reference evidence="3 4" key="1">
    <citation type="submission" date="2023-11" db="EMBL/GenBank/DDBJ databases">
        <authorList>
            <person name="Hedman E."/>
            <person name="Englund M."/>
            <person name="Stromberg M."/>
            <person name="Nyberg Akerstrom W."/>
            <person name="Nylinder S."/>
            <person name="Jareborg N."/>
            <person name="Kallberg Y."/>
            <person name="Kronander E."/>
        </authorList>
    </citation>
    <scope>NUCLEOTIDE SEQUENCE [LARGE SCALE GENOMIC DNA]</scope>
</reference>
<evidence type="ECO:0000256" key="1">
    <source>
        <dbReference type="SAM" id="Coils"/>
    </source>
</evidence>